<dbReference type="Gene3D" id="3.20.20.70">
    <property type="entry name" value="Aldolase class I"/>
    <property type="match status" value="1"/>
</dbReference>
<dbReference type="EMBL" id="FNHQ01000014">
    <property type="protein sequence ID" value="SDM82955.1"/>
    <property type="molecule type" value="Genomic_DNA"/>
</dbReference>
<dbReference type="InterPro" id="IPR010505">
    <property type="entry name" value="MoaA_twitch"/>
</dbReference>
<dbReference type="GO" id="GO:0061798">
    <property type="term" value="F:GTP 3',8'-cyclase activity"/>
    <property type="evidence" value="ECO:0007669"/>
    <property type="project" value="TreeGrafter"/>
</dbReference>
<dbReference type="GO" id="GO:0061799">
    <property type="term" value="F:cyclic pyranopterin monophosphate synthase activity"/>
    <property type="evidence" value="ECO:0007669"/>
    <property type="project" value="TreeGrafter"/>
</dbReference>
<protein>
    <submittedName>
        <fullName evidence="12">Cyclic pyranopterin phosphate synthase</fullName>
    </submittedName>
</protein>
<evidence type="ECO:0000256" key="4">
    <source>
        <dbReference type="ARBA" id="ARBA00022723"/>
    </source>
</evidence>
<dbReference type="InterPro" id="IPR013785">
    <property type="entry name" value="Aldolase_TIM"/>
</dbReference>
<dbReference type="PANTHER" id="PTHR22960:SF0">
    <property type="entry name" value="MOLYBDENUM COFACTOR BIOSYNTHESIS PROTEIN 1"/>
    <property type="match status" value="1"/>
</dbReference>
<dbReference type="PANTHER" id="PTHR22960">
    <property type="entry name" value="MOLYBDOPTERIN COFACTOR SYNTHESIS PROTEIN A"/>
    <property type="match status" value="1"/>
</dbReference>
<evidence type="ECO:0000313" key="13">
    <source>
        <dbReference type="Proteomes" id="UP000199309"/>
    </source>
</evidence>
<dbReference type="InterPro" id="IPR050105">
    <property type="entry name" value="MoCo_biosynth_MoaA/MoaC"/>
</dbReference>
<proteinExistence type="predicted"/>
<keyword evidence="3" id="KW-0949">S-adenosyl-L-methionine</keyword>
<keyword evidence="9" id="KW-0501">Molybdenum cofactor biosynthesis</keyword>
<comment type="cofactor">
    <cofactor evidence="1">
        <name>[4Fe-4S] cluster</name>
        <dbReference type="ChEBI" id="CHEBI:49883"/>
    </cofactor>
</comment>
<evidence type="ECO:0000313" key="12">
    <source>
        <dbReference type="EMBL" id="SDM82955.1"/>
    </source>
</evidence>
<name>A0A1G9WG03_9FIRM</name>
<dbReference type="CDD" id="cd01335">
    <property type="entry name" value="Radical_SAM"/>
    <property type="match status" value="1"/>
</dbReference>
<dbReference type="SFLD" id="SFLDG01067">
    <property type="entry name" value="SPASM/twitch_domain_containing"/>
    <property type="match status" value="1"/>
</dbReference>
<keyword evidence="8" id="KW-0342">GTP-binding</keyword>
<dbReference type="Proteomes" id="UP000199309">
    <property type="component" value="Unassembled WGS sequence"/>
</dbReference>
<evidence type="ECO:0000256" key="8">
    <source>
        <dbReference type="ARBA" id="ARBA00023134"/>
    </source>
</evidence>
<evidence type="ECO:0000256" key="6">
    <source>
        <dbReference type="ARBA" id="ARBA00023004"/>
    </source>
</evidence>
<dbReference type="GO" id="GO:0051539">
    <property type="term" value="F:4 iron, 4 sulfur cluster binding"/>
    <property type="evidence" value="ECO:0007669"/>
    <property type="project" value="UniProtKB-KW"/>
</dbReference>
<evidence type="ECO:0000256" key="9">
    <source>
        <dbReference type="ARBA" id="ARBA00023150"/>
    </source>
</evidence>
<evidence type="ECO:0000259" key="11">
    <source>
        <dbReference type="PROSITE" id="PS51918"/>
    </source>
</evidence>
<gene>
    <name evidence="12" type="ORF">SAMN05660299_01612</name>
</gene>
<dbReference type="STRING" id="349095.SAMN05660299_01612"/>
<reference evidence="12 13" key="1">
    <citation type="submission" date="2016-10" db="EMBL/GenBank/DDBJ databases">
        <authorList>
            <person name="de Groot N.N."/>
        </authorList>
    </citation>
    <scope>NUCLEOTIDE SEQUENCE [LARGE SCALE GENOMIC DNA]</scope>
    <source>
        <strain evidence="12 13">DSM 16981</strain>
    </source>
</reference>
<dbReference type="InterPro" id="IPR013483">
    <property type="entry name" value="MoaA"/>
</dbReference>
<keyword evidence="6" id="KW-0408">Iron</keyword>
<dbReference type="InterPro" id="IPR040064">
    <property type="entry name" value="MoaA-like"/>
</dbReference>
<evidence type="ECO:0000256" key="3">
    <source>
        <dbReference type="ARBA" id="ARBA00022691"/>
    </source>
</evidence>
<dbReference type="SFLD" id="SFLDG01383">
    <property type="entry name" value="cyclic_pyranopterin_phosphate"/>
    <property type="match status" value="1"/>
</dbReference>
<dbReference type="AlphaFoldDB" id="A0A1G9WG03"/>
<dbReference type="RefSeq" id="WP_091650356.1">
    <property type="nucleotide sequence ID" value="NZ_FNHQ01000014.1"/>
</dbReference>
<dbReference type="NCBIfam" id="TIGR02666">
    <property type="entry name" value="moaA"/>
    <property type="match status" value="1"/>
</dbReference>
<dbReference type="PROSITE" id="PS01305">
    <property type="entry name" value="MOAA_NIFB_PQQE"/>
    <property type="match status" value="1"/>
</dbReference>
<keyword evidence="13" id="KW-1185">Reference proteome</keyword>
<dbReference type="Pfam" id="PF04055">
    <property type="entry name" value="Radical_SAM"/>
    <property type="match status" value="1"/>
</dbReference>
<keyword evidence="5" id="KW-0547">Nucleotide-binding</keyword>
<keyword evidence="10" id="KW-0456">Lyase</keyword>
<dbReference type="SFLD" id="SFLDG01386">
    <property type="entry name" value="main_SPASM_domain-containing"/>
    <property type="match status" value="1"/>
</dbReference>
<keyword evidence="4" id="KW-0479">Metal-binding</keyword>
<keyword evidence="2" id="KW-0004">4Fe-4S</keyword>
<evidence type="ECO:0000256" key="1">
    <source>
        <dbReference type="ARBA" id="ARBA00001966"/>
    </source>
</evidence>
<dbReference type="GO" id="GO:0005525">
    <property type="term" value="F:GTP binding"/>
    <property type="evidence" value="ECO:0007669"/>
    <property type="project" value="UniProtKB-KW"/>
</dbReference>
<feature type="domain" description="Radical SAM core" evidence="11">
    <location>
        <begin position="4"/>
        <end position="220"/>
    </location>
</feature>
<dbReference type="OrthoDB" id="9763993at2"/>
<evidence type="ECO:0000256" key="7">
    <source>
        <dbReference type="ARBA" id="ARBA00023014"/>
    </source>
</evidence>
<evidence type="ECO:0000256" key="5">
    <source>
        <dbReference type="ARBA" id="ARBA00022741"/>
    </source>
</evidence>
<evidence type="ECO:0000256" key="10">
    <source>
        <dbReference type="ARBA" id="ARBA00023239"/>
    </source>
</evidence>
<dbReference type="InterPro" id="IPR058240">
    <property type="entry name" value="rSAM_sf"/>
</dbReference>
<dbReference type="GO" id="GO:0046872">
    <property type="term" value="F:metal ion binding"/>
    <property type="evidence" value="ECO:0007669"/>
    <property type="project" value="UniProtKB-KW"/>
</dbReference>
<organism evidence="12 13">
    <name type="scientific">Megasphaera paucivorans</name>
    <dbReference type="NCBI Taxonomy" id="349095"/>
    <lineage>
        <taxon>Bacteria</taxon>
        <taxon>Bacillati</taxon>
        <taxon>Bacillota</taxon>
        <taxon>Negativicutes</taxon>
        <taxon>Veillonellales</taxon>
        <taxon>Veillonellaceae</taxon>
        <taxon>Megasphaera</taxon>
    </lineage>
</organism>
<keyword evidence="7" id="KW-0411">Iron-sulfur</keyword>
<sequence length="325" mass="36514">MKDPWGRVINYLRISVTDRCNMRCRYCMPMAVPDICHEEILTYEEFLSVCRVAVSLGIDRFKITGGEPLVRKGIVPFIATLKAMPGVNNVTLTTNGIYLKQILPDLEAVGIDGVNISLDTMEAGQFQDITGVDGLYQVKDAIAACAASRIHTKINTVLMEENKDQISALAEIAAYYPVDVRFIEVMPIGVGRNYAGPAEHDMLQCLMRQYPDLHRINEKRGNGPAVYFKSRLLNGRIGFIAANTHRFCIDCNRMRLTSTGQLKPCLCYDTAVELKPLLRAGTDFLDLEEMLVRMFTMAVSIKPKEHCFTEKNKITEYKTMNRIGG</sequence>
<dbReference type="PROSITE" id="PS51918">
    <property type="entry name" value="RADICAL_SAM"/>
    <property type="match status" value="1"/>
</dbReference>
<evidence type="ECO:0000256" key="2">
    <source>
        <dbReference type="ARBA" id="ARBA00022485"/>
    </source>
</evidence>
<dbReference type="CDD" id="cd21117">
    <property type="entry name" value="Twitch_MoaA"/>
    <property type="match status" value="1"/>
</dbReference>
<dbReference type="GO" id="GO:0006777">
    <property type="term" value="P:Mo-molybdopterin cofactor biosynthetic process"/>
    <property type="evidence" value="ECO:0007669"/>
    <property type="project" value="UniProtKB-KW"/>
</dbReference>
<accession>A0A1G9WG03</accession>
<dbReference type="Pfam" id="PF06463">
    <property type="entry name" value="Mob_synth_C"/>
    <property type="match status" value="1"/>
</dbReference>
<dbReference type="InterPro" id="IPR000385">
    <property type="entry name" value="MoaA_NifB_PqqE_Fe-S-bd_CS"/>
</dbReference>
<dbReference type="SFLD" id="SFLDS00029">
    <property type="entry name" value="Radical_SAM"/>
    <property type="match status" value="1"/>
</dbReference>
<dbReference type="InterPro" id="IPR007197">
    <property type="entry name" value="rSAM"/>
</dbReference>
<dbReference type="SUPFAM" id="SSF102114">
    <property type="entry name" value="Radical SAM enzymes"/>
    <property type="match status" value="1"/>
</dbReference>